<dbReference type="PRINTS" id="PR00996">
    <property type="entry name" value="CHERMTFRASE"/>
</dbReference>
<organism evidence="7 8">
    <name type="scientific">Ectobacillus ponti</name>
    <dbReference type="NCBI Taxonomy" id="2961894"/>
    <lineage>
        <taxon>Bacteria</taxon>
        <taxon>Bacillati</taxon>
        <taxon>Bacillota</taxon>
        <taxon>Bacilli</taxon>
        <taxon>Bacillales</taxon>
        <taxon>Bacillaceae</taxon>
        <taxon>Ectobacillus</taxon>
    </lineage>
</organism>
<evidence type="ECO:0000259" key="6">
    <source>
        <dbReference type="PROSITE" id="PS50123"/>
    </source>
</evidence>
<evidence type="ECO:0000256" key="2">
    <source>
        <dbReference type="ARBA" id="ARBA00012534"/>
    </source>
</evidence>
<proteinExistence type="predicted"/>
<sequence length="282" mass="32613">MDKDLLELAAFIQSICGLHYQNNITLLDSKLRKRVEQLGMDYAGYLKHVQKTPSERQNMIELITINETYFYREDNQLQVFQQKLLPSFKQQGRPVRVWSAACSSGEEPYTLAMLARETGLFAEGEIEIYATDIDEQVLDKGKKGLYHKKSLTFRRCPDYLRERYFEEEGEYLAVKEQVKRMVTFRQLNLLDVSGIRALPQFDCIFCRNVLIYFDAPTITGIVQSFHERLKPHGVLMLGHAESLSNLKVNYVLTSDENAFYYRKGEQHGEVPGIGSRRFGSLS</sequence>
<dbReference type="InterPro" id="IPR050903">
    <property type="entry name" value="Bact_Chemotaxis_MeTrfase"/>
</dbReference>
<feature type="domain" description="CheR-type methyltransferase" evidence="6">
    <location>
        <begin position="1"/>
        <end position="266"/>
    </location>
</feature>
<dbReference type="EC" id="2.1.1.80" evidence="2"/>
<dbReference type="GO" id="GO:0032259">
    <property type="term" value="P:methylation"/>
    <property type="evidence" value="ECO:0007669"/>
    <property type="project" value="UniProtKB-KW"/>
</dbReference>
<dbReference type="Gene3D" id="3.40.50.150">
    <property type="entry name" value="Vaccinia Virus protein VP39"/>
    <property type="match status" value="1"/>
</dbReference>
<protein>
    <recommendedName>
        <fullName evidence="2">protein-glutamate O-methyltransferase</fullName>
        <ecNumber evidence="2">2.1.1.80</ecNumber>
    </recommendedName>
</protein>
<gene>
    <name evidence="7" type="ORF">NK662_01645</name>
</gene>
<reference evidence="7" key="1">
    <citation type="submission" date="2022-07" db="EMBL/GenBank/DDBJ databases">
        <authorList>
            <person name="Li W.-J."/>
            <person name="Deng Q.-Q."/>
        </authorList>
    </citation>
    <scope>NUCLEOTIDE SEQUENCE</scope>
    <source>
        <strain evidence="7">SYSU M60031</strain>
    </source>
</reference>
<dbReference type="InterPro" id="IPR036804">
    <property type="entry name" value="CheR_N_sf"/>
</dbReference>
<dbReference type="InterPro" id="IPR022642">
    <property type="entry name" value="CheR_C"/>
</dbReference>
<dbReference type="Pfam" id="PF01739">
    <property type="entry name" value="CheR"/>
    <property type="match status" value="1"/>
</dbReference>
<dbReference type="InterPro" id="IPR029063">
    <property type="entry name" value="SAM-dependent_MTases_sf"/>
</dbReference>
<keyword evidence="3" id="KW-0489">Methyltransferase</keyword>
<keyword evidence="5" id="KW-0949">S-adenosyl-L-methionine</keyword>
<dbReference type="Proteomes" id="UP001156102">
    <property type="component" value="Unassembled WGS sequence"/>
</dbReference>
<evidence type="ECO:0000256" key="4">
    <source>
        <dbReference type="ARBA" id="ARBA00022679"/>
    </source>
</evidence>
<evidence type="ECO:0000256" key="1">
    <source>
        <dbReference type="ARBA" id="ARBA00001541"/>
    </source>
</evidence>
<dbReference type="GO" id="GO:0008983">
    <property type="term" value="F:protein-glutamate O-methyltransferase activity"/>
    <property type="evidence" value="ECO:0007669"/>
    <property type="project" value="UniProtKB-EC"/>
</dbReference>
<keyword evidence="8" id="KW-1185">Reference proteome</keyword>
<evidence type="ECO:0000256" key="5">
    <source>
        <dbReference type="ARBA" id="ARBA00022691"/>
    </source>
</evidence>
<dbReference type="RefSeq" id="WP_254756696.1">
    <property type="nucleotide sequence ID" value="NZ_JANCLT010000001.1"/>
</dbReference>
<dbReference type="SUPFAM" id="SSF53335">
    <property type="entry name" value="S-adenosyl-L-methionine-dependent methyltransferases"/>
    <property type="match status" value="1"/>
</dbReference>
<evidence type="ECO:0000313" key="8">
    <source>
        <dbReference type="Proteomes" id="UP001156102"/>
    </source>
</evidence>
<evidence type="ECO:0000313" key="7">
    <source>
        <dbReference type="EMBL" id="MCP8967242.1"/>
    </source>
</evidence>
<dbReference type="Gene3D" id="1.10.155.10">
    <property type="entry name" value="Chemotaxis receptor methyltransferase CheR, N-terminal domain"/>
    <property type="match status" value="1"/>
</dbReference>
<dbReference type="InterPro" id="IPR000780">
    <property type="entry name" value="CheR_MeTrfase"/>
</dbReference>
<dbReference type="PANTHER" id="PTHR24422:SF19">
    <property type="entry name" value="CHEMOTAXIS PROTEIN METHYLTRANSFERASE"/>
    <property type="match status" value="1"/>
</dbReference>
<keyword evidence="4" id="KW-0808">Transferase</keyword>
<dbReference type="AlphaFoldDB" id="A0AA42BN31"/>
<name>A0AA42BN31_9BACI</name>
<dbReference type="PROSITE" id="PS50123">
    <property type="entry name" value="CHER"/>
    <property type="match status" value="1"/>
</dbReference>
<dbReference type="CDD" id="cd02440">
    <property type="entry name" value="AdoMet_MTases"/>
    <property type="match status" value="1"/>
</dbReference>
<dbReference type="SMART" id="SM00138">
    <property type="entry name" value="MeTrc"/>
    <property type="match status" value="1"/>
</dbReference>
<dbReference type="EMBL" id="JANCLT010000001">
    <property type="protein sequence ID" value="MCP8967242.1"/>
    <property type="molecule type" value="Genomic_DNA"/>
</dbReference>
<dbReference type="PANTHER" id="PTHR24422">
    <property type="entry name" value="CHEMOTAXIS PROTEIN METHYLTRANSFERASE"/>
    <property type="match status" value="1"/>
</dbReference>
<evidence type="ECO:0000256" key="3">
    <source>
        <dbReference type="ARBA" id="ARBA00022603"/>
    </source>
</evidence>
<comment type="catalytic activity">
    <reaction evidence="1">
        <text>L-glutamyl-[protein] + S-adenosyl-L-methionine = [protein]-L-glutamate 5-O-methyl ester + S-adenosyl-L-homocysteine</text>
        <dbReference type="Rhea" id="RHEA:24452"/>
        <dbReference type="Rhea" id="RHEA-COMP:10208"/>
        <dbReference type="Rhea" id="RHEA-COMP:10311"/>
        <dbReference type="ChEBI" id="CHEBI:29973"/>
        <dbReference type="ChEBI" id="CHEBI:57856"/>
        <dbReference type="ChEBI" id="CHEBI:59789"/>
        <dbReference type="ChEBI" id="CHEBI:82795"/>
        <dbReference type="EC" id="2.1.1.80"/>
    </reaction>
</comment>
<accession>A0AA42BN31</accession>
<comment type="caution">
    <text evidence="7">The sequence shown here is derived from an EMBL/GenBank/DDBJ whole genome shotgun (WGS) entry which is preliminary data.</text>
</comment>